<dbReference type="InterPro" id="IPR002509">
    <property type="entry name" value="NODB_dom"/>
</dbReference>
<protein>
    <recommendedName>
        <fullName evidence="2">NodB homology domain-containing protein</fullName>
    </recommendedName>
</protein>
<gene>
    <name evidence="3" type="ORF">BTO22_16855</name>
</gene>
<dbReference type="PANTHER" id="PTHR34216:SF7">
    <property type="entry name" value="POLY-BETA-1,6-N-ACETYL-D-GLUCOSAMINE N-DEACETYLASE"/>
    <property type="match status" value="1"/>
</dbReference>
<dbReference type="GO" id="GO:0005975">
    <property type="term" value="P:carbohydrate metabolic process"/>
    <property type="evidence" value="ECO:0007669"/>
    <property type="project" value="InterPro"/>
</dbReference>
<dbReference type="SUPFAM" id="SSF88713">
    <property type="entry name" value="Glycoside hydrolase/deacetylase"/>
    <property type="match status" value="1"/>
</dbReference>
<evidence type="ECO:0000256" key="1">
    <source>
        <dbReference type="ARBA" id="ARBA00022729"/>
    </source>
</evidence>
<dbReference type="InterPro" id="IPR051398">
    <property type="entry name" value="Polysacch_Deacetylase"/>
</dbReference>
<name>A0A2S7X4L0_9GAMM</name>
<feature type="domain" description="NodB homology" evidence="2">
    <location>
        <begin position="72"/>
        <end position="299"/>
    </location>
</feature>
<proteinExistence type="predicted"/>
<dbReference type="GO" id="GO:0016810">
    <property type="term" value="F:hydrolase activity, acting on carbon-nitrogen (but not peptide) bonds"/>
    <property type="evidence" value="ECO:0007669"/>
    <property type="project" value="InterPro"/>
</dbReference>
<sequence>MITYDFLNDSINIIALHRVLSDVDYDNRVAPVSIMEMAERDLVEFIKYSKNNGYEFISIDDVLSLDVGTNNKCIVLTFDDGYVDFYDVVFPIIKEHRIPACLYFTSGYPDSKCIHSFGILEDHVRSLPSLKFSIANKDYSLRAETKSEKREAIYFLSNLVEELCDGNDSGKLLEILKLIGVDDEIINRRYSLNWRQVIELSNNELVTIGSHTVTHPRLSQLKSQNVEFELLESKRKLENVLGAEVKHFAYPYGDHNERVKAMVRKVGYSSAVTVISRDVCNIDRFALPRHWLDSDFAVI</sequence>
<dbReference type="Proteomes" id="UP000239263">
    <property type="component" value="Unassembled WGS sequence"/>
</dbReference>
<evidence type="ECO:0000313" key="4">
    <source>
        <dbReference type="Proteomes" id="UP000239263"/>
    </source>
</evidence>
<reference evidence="3 4" key="1">
    <citation type="submission" date="2016-12" db="EMBL/GenBank/DDBJ databases">
        <title>Diversity of luminous bacteria.</title>
        <authorList>
            <person name="Yoshizawa S."/>
            <person name="Kogure K."/>
        </authorList>
    </citation>
    <scope>NUCLEOTIDE SEQUENCE [LARGE SCALE GENOMIC DNA]</scope>
    <source>
        <strain evidence="3 4">ATCC 33715</strain>
    </source>
</reference>
<comment type="caution">
    <text evidence="3">The sequence shown here is derived from an EMBL/GenBank/DDBJ whole genome shotgun (WGS) entry which is preliminary data.</text>
</comment>
<dbReference type="PROSITE" id="PS51677">
    <property type="entry name" value="NODB"/>
    <property type="match status" value="1"/>
</dbReference>
<dbReference type="CDD" id="cd10918">
    <property type="entry name" value="CE4_NodB_like_5s_6s"/>
    <property type="match status" value="1"/>
</dbReference>
<dbReference type="Gene3D" id="3.20.20.370">
    <property type="entry name" value="Glycoside hydrolase/deacetylase"/>
    <property type="match status" value="1"/>
</dbReference>
<keyword evidence="1" id="KW-0732">Signal</keyword>
<evidence type="ECO:0000313" key="3">
    <source>
        <dbReference type="EMBL" id="PQJ85133.1"/>
    </source>
</evidence>
<dbReference type="EMBL" id="MSCO01000002">
    <property type="protein sequence ID" value="PQJ85133.1"/>
    <property type="molecule type" value="Genomic_DNA"/>
</dbReference>
<dbReference type="OrthoDB" id="9814639at2"/>
<dbReference type="AlphaFoldDB" id="A0A2S7X4L0"/>
<evidence type="ECO:0000259" key="2">
    <source>
        <dbReference type="PROSITE" id="PS51677"/>
    </source>
</evidence>
<organism evidence="3 4">
    <name type="scientific">Aliivibrio sifiae</name>
    <dbReference type="NCBI Taxonomy" id="566293"/>
    <lineage>
        <taxon>Bacteria</taxon>
        <taxon>Pseudomonadati</taxon>
        <taxon>Pseudomonadota</taxon>
        <taxon>Gammaproteobacteria</taxon>
        <taxon>Vibrionales</taxon>
        <taxon>Vibrionaceae</taxon>
        <taxon>Aliivibrio</taxon>
    </lineage>
</organism>
<dbReference type="Pfam" id="PF01522">
    <property type="entry name" value="Polysacc_deac_1"/>
    <property type="match status" value="2"/>
</dbReference>
<dbReference type="InterPro" id="IPR011330">
    <property type="entry name" value="Glyco_hydro/deAcase_b/a-brl"/>
</dbReference>
<accession>A0A2S7X4L0</accession>
<dbReference type="PANTHER" id="PTHR34216">
    <property type="match status" value="1"/>
</dbReference>
<dbReference type="RefSeq" id="WP_105056486.1">
    <property type="nucleotide sequence ID" value="NZ_CAWNRT010000002.1"/>
</dbReference>